<evidence type="ECO:0000259" key="5">
    <source>
        <dbReference type="PROSITE" id="PS51077"/>
    </source>
</evidence>
<dbReference type="InterPro" id="IPR050707">
    <property type="entry name" value="HTH_MetabolicPath_Reg"/>
</dbReference>
<sequence length="262" mass="27215">MAESSTRTVERALVLLGVVCDAGSLPLADAARESGLSASTALRLLRTLEGTGFVRRDADGGYRPGLRVVQLGAQALGHESLVSLVSPVLDRLVELTGESAYLSVPSHDGAAVYLAMREGTHSVRHTSWVGRSIPLEGTAVGALLGGERPEKGFVAVRDGLQQDVTAIAAPITVGHGEKARVVAVISVIAPSYRMTPDSVAGIGRHVAAEASAVLVGPSGSPEEPDSTRQSDSTGQQDNPEQPRTPEQVRLADTSTAVEEDIA</sequence>
<comment type="caution">
    <text evidence="7">The sequence shown here is derived from an EMBL/GenBank/DDBJ whole genome shotgun (WGS) entry which is preliminary data.</text>
</comment>
<evidence type="ECO:0000256" key="1">
    <source>
        <dbReference type="ARBA" id="ARBA00023015"/>
    </source>
</evidence>
<dbReference type="AlphaFoldDB" id="A0A4S5E800"/>
<keyword evidence="3" id="KW-0804">Transcription</keyword>
<protein>
    <submittedName>
        <fullName evidence="7">IclR family transcriptional regulator</fullName>
    </submittedName>
</protein>
<evidence type="ECO:0000259" key="6">
    <source>
        <dbReference type="PROSITE" id="PS51078"/>
    </source>
</evidence>
<dbReference type="Proteomes" id="UP000305233">
    <property type="component" value="Unassembled WGS sequence"/>
</dbReference>
<dbReference type="SUPFAM" id="SSF46785">
    <property type="entry name" value="Winged helix' DNA-binding domain"/>
    <property type="match status" value="1"/>
</dbReference>
<reference evidence="7 8" key="1">
    <citation type="submission" date="2019-04" db="EMBL/GenBank/DDBJ databases">
        <authorList>
            <person name="Liu Q."/>
            <person name="Xin Y.-H."/>
        </authorList>
    </citation>
    <scope>NUCLEOTIDE SEQUENCE [LARGE SCALE GENOMIC DNA]</scope>
    <source>
        <strain evidence="7 8">AM23</strain>
    </source>
</reference>
<feature type="compositionally biased region" description="Polar residues" evidence="4">
    <location>
        <begin position="227"/>
        <end position="241"/>
    </location>
</feature>
<dbReference type="InterPro" id="IPR014757">
    <property type="entry name" value="Tscrpt_reg_IclR_C"/>
</dbReference>
<keyword evidence="1" id="KW-0805">Transcription regulation</keyword>
<gene>
    <name evidence="7" type="ORF">E8P82_02875</name>
</gene>
<dbReference type="InterPro" id="IPR036388">
    <property type="entry name" value="WH-like_DNA-bd_sf"/>
</dbReference>
<evidence type="ECO:0000256" key="4">
    <source>
        <dbReference type="SAM" id="MobiDB-lite"/>
    </source>
</evidence>
<dbReference type="InterPro" id="IPR029016">
    <property type="entry name" value="GAF-like_dom_sf"/>
</dbReference>
<dbReference type="InterPro" id="IPR036390">
    <property type="entry name" value="WH_DNA-bd_sf"/>
</dbReference>
<dbReference type="PROSITE" id="PS51077">
    <property type="entry name" value="HTH_ICLR"/>
    <property type="match status" value="1"/>
</dbReference>
<dbReference type="EMBL" id="SSWH01000002">
    <property type="protein sequence ID" value="THJ67796.1"/>
    <property type="molecule type" value="Genomic_DNA"/>
</dbReference>
<proteinExistence type="predicted"/>
<name>A0A4S5E800_9MICC</name>
<dbReference type="OrthoDB" id="7274111at2"/>
<dbReference type="Pfam" id="PF09339">
    <property type="entry name" value="HTH_IclR"/>
    <property type="match status" value="1"/>
</dbReference>
<evidence type="ECO:0000256" key="3">
    <source>
        <dbReference type="ARBA" id="ARBA00023163"/>
    </source>
</evidence>
<keyword evidence="8" id="KW-1185">Reference proteome</keyword>
<feature type="domain" description="IclR-ED" evidence="6">
    <location>
        <begin position="67"/>
        <end position="262"/>
    </location>
</feature>
<dbReference type="InterPro" id="IPR005471">
    <property type="entry name" value="Tscrpt_reg_IclR_N"/>
</dbReference>
<dbReference type="GO" id="GO:0003677">
    <property type="term" value="F:DNA binding"/>
    <property type="evidence" value="ECO:0007669"/>
    <property type="project" value="UniProtKB-KW"/>
</dbReference>
<feature type="domain" description="HTH iclR-type" evidence="5">
    <location>
        <begin position="6"/>
        <end position="66"/>
    </location>
</feature>
<dbReference type="SUPFAM" id="SSF55781">
    <property type="entry name" value="GAF domain-like"/>
    <property type="match status" value="1"/>
</dbReference>
<dbReference type="GO" id="GO:0045892">
    <property type="term" value="P:negative regulation of DNA-templated transcription"/>
    <property type="evidence" value="ECO:0007669"/>
    <property type="project" value="TreeGrafter"/>
</dbReference>
<dbReference type="Gene3D" id="1.10.10.10">
    <property type="entry name" value="Winged helix-like DNA-binding domain superfamily/Winged helix DNA-binding domain"/>
    <property type="match status" value="1"/>
</dbReference>
<dbReference type="SMART" id="SM00346">
    <property type="entry name" value="HTH_ICLR"/>
    <property type="match status" value="1"/>
</dbReference>
<dbReference type="PANTHER" id="PTHR30136:SF24">
    <property type="entry name" value="HTH-TYPE TRANSCRIPTIONAL REPRESSOR ALLR"/>
    <property type="match status" value="1"/>
</dbReference>
<dbReference type="PANTHER" id="PTHR30136">
    <property type="entry name" value="HELIX-TURN-HELIX TRANSCRIPTIONAL REGULATOR, ICLR FAMILY"/>
    <property type="match status" value="1"/>
</dbReference>
<dbReference type="Gene3D" id="3.30.450.40">
    <property type="match status" value="2"/>
</dbReference>
<evidence type="ECO:0000313" key="7">
    <source>
        <dbReference type="EMBL" id="THJ67796.1"/>
    </source>
</evidence>
<feature type="region of interest" description="Disordered" evidence="4">
    <location>
        <begin position="215"/>
        <end position="262"/>
    </location>
</feature>
<dbReference type="Pfam" id="PF01614">
    <property type="entry name" value="IclR_C"/>
    <property type="match status" value="1"/>
</dbReference>
<evidence type="ECO:0000313" key="8">
    <source>
        <dbReference type="Proteomes" id="UP000305233"/>
    </source>
</evidence>
<accession>A0A4S5E800</accession>
<organism evidence="7 8">
    <name type="scientific">Arthrobacter echini</name>
    <dbReference type="NCBI Taxonomy" id="1529066"/>
    <lineage>
        <taxon>Bacteria</taxon>
        <taxon>Bacillati</taxon>
        <taxon>Actinomycetota</taxon>
        <taxon>Actinomycetes</taxon>
        <taxon>Micrococcales</taxon>
        <taxon>Micrococcaceae</taxon>
        <taxon>Arthrobacter</taxon>
    </lineage>
</organism>
<dbReference type="PROSITE" id="PS51078">
    <property type="entry name" value="ICLR_ED"/>
    <property type="match status" value="1"/>
</dbReference>
<keyword evidence="2" id="KW-0238">DNA-binding</keyword>
<dbReference type="GO" id="GO:0003700">
    <property type="term" value="F:DNA-binding transcription factor activity"/>
    <property type="evidence" value="ECO:0007669"/>
    <property type="project" value="TreeGrafter"/>
</dbReference>
<evidence type="ECO:0000256" key="2">
    <source>
        <dbReference type="ARBA" id="ARBA00023125"/>
    </source>
</evidence>
<dbReference type="RefSeq" id="WP_136452994.1">
    <property type="nucleotide sequence ID" value="NZ_SSWH01000002.1"/>
</dbReference>